<evidence type="ECO:0000256" key="5">
    <source>
        <dbReference type="ARBA" id="ARBA00023242"/>
    </source>
</evidence>
<keyword evidence="4" id="KW-0804">Transcription</keyword>
<dbReference type="Proteomes" id="UP001515500">
    <property type="component" value="Chromosome 3"/>
</dbReference>
<dbReference type="GO" id="GO:0005634">
    <property type="term" value="C:nucleus"/>
    <property type="evidence" value="ECO:0007669"/>
    <property type="project" value="UniProtKB-SubCell"/>
</dbReference>
<evidence type="ECO:0000256" key="1">
    <source>
        <dbReference type="ARBA" id="ARBA00004123"/>
    </source>
</evidence>
<evidence type="ECO:0000313" key="8">
    <source>
        <dbReference type="RefSeq" id="XP_039114404.1"/>
    </source>
</evidence>
<dbReference type="PRINTS" id="PR00404">
    <property type="entry name" value="MADSDOMAIN"/>
</dbReference>
<evidence type="ECO:0000256" key="3">
    <source>
        <dbReference type="ARBA" id="ARBA00023125"/>
    </source>
</evidence>
<dbReference type="CDD" id="cd00120">
    <property type="entry name" value="MADS"/>
    <property type="match status" value="1"/>
</dbReference>
<dbReference type="InterPro" id="IPR002100">
    <property type="entry name" value="TF_MADSbox"/>
</dbReference>
<dbReference type="GO" id="GO:0000978">
    <property type="term" value="F:RNA polymerase II cis-regulatory region sequence-specific DNA binding"/>
    <property type="evidence" value="ECO:0007669"/>
    <property type="project" value="TreeGrafter"/>
</dbReference>
<dbReference type="Pfam" id="PF00319">
    <property type="entry name" value="SRF-TF"/>
    <property type="match status" value="1"/>
</dbReference>
<organism evidence="7 8">
    <name type="scientific">Dioscorea cayennensis subsp. rotundata</name>
    <name type="common">White Guinea yam</name>
    <name type="synonym">Dioscorea rotundata</name>
    <dbReference type="NCBI Taxonomy" id="55577"/>
    <lineage>
        <taxon>Eukaryota</taxon>
        <taxon>Viridiplantae</taxon>
        <taxon>Streptophyta</taxon>
        <taxon>Embryophyta</taxon>
        <taxon>Tracheophyta</taxon>
        <taxon>Spermatophyta</taxon>
        <taxon>Magnoliopsida</taxon>
        <taxon>Liliopsida</taxon>
        <taxon>Dioscoreales</taxon>
        <taxon>Dioscoreaceae</taxon>
        <taxon>Dioscorea</taxon>
    </lineage>
</organism>
<dbReference type="GeneID" id="120249807"/>
<name>A0AB40AHR9_DIOCR</name>
<reference evidence="8" key="1">
    <citation type="submission" date="2025-08" db="UniProtKB">
        <authorList>
            <consortium name="RefSeq"/>
        </authorList>
    </citation>
    <scope>IDENTIFICATION</scope>
</reference>
<protein>
    <submittedName>
        <fullName evidence="8">Agamous-like MADS-box protein AGL62</fullName>
    </submittedName>
</protein>
<gene>
    <name evidence="8" type="primary">LOC120249807</name>
</gene>
<dbReference type="PANTHER" id="PTHR11945:SF629">
    <property type="entry name" value="OS02G0164450 PROTEIN"/>
    <property type="match status" value="1"/>
</dbReference>
<dbReference type="SUPFAM" id="SSF55455">
    <property type="entry name" value="SRF-like"/>
    <property type="match status" value="1"/>
</dbReference>
<dbReference type="InterPro" id="IPR036879">
    <property type="entry name" value="TF_MADSbox_sf"/>
</dbReference>
<dbReference type="GO" id="GO:0000981">
    <property type="term" value="F:DNA-binding transcription factor activity, RNA polymerase II-specific"/>
    <property type="evidence" value="ECO:0007669"/>
    <property type="project" value="TreeGrafter"/>
</dbReference>
<feature type="domain" description="MADS-box" evidence="6">
    <location>
        <begin position="14"/>
        <end position="74"/>
    </location>
</feature>
<dbReference type="RefSeq" id="XP_039114404.1">
    <property type="nucleotide sequence ID" value="XM_039258470.1"/>
</dbReference>
<dbReference type="GO" id="GO:0046983">
    <property type="term" value="F:protein dimerization activity"/>
    <property type="evidence" value="ECO:0007669"/>
    <property type="project" value="InterPro"/>
</dbReference>
<evidence type="ECO:0000313" key="7">
    <source>
        <dbReference type="Proteomes" id="UP001515500"/>
    </source>
</evidence>
<dbReference type="AlphaFoldDB" id="A0AB40AHR9"/>
<sequence length="190" mass="21017">MEMNSRAPPKKRGGGRRKIPIERIGNDVARQVCFSKRRRGLFKKAAELSILCGVDIAVVAFSPGGKPFTFGNPNLIDAAIDQLQHPTLDLFPPPPPLPPPPPSIPNLESFLDPSDELGQMFDERPEMMPTGPEETPWWATSVDPAEIGELVGRNATNEALRWDFISDTGEMEPMNARVLDGQWPLGFLDF</sequence>
<proteinExistence type="predicted"/>
<accession>A0AB40AHR9</accession>
<dbReference type="FunFam" id="3.40.1810.10:FF:000006">
    <property type="entry name" value="Agamous-like MADS-box protein AGL62"/>
    <property type="match status" value="1"/>
</dbReference>
<dbReference type="SMART" id="SM00432">
    <property type="entry name" value="MADS"/>
    <property type="match status" value="1"/>
</dbReference>
<evidence type="ECO:0000259" key="6">
    <source>
        <dbReference type="PROSITE" id="PS50066"/>
    </source>
</evidence>
<evidence type="ECO:0000256" key="2">
    <source>
        <dbReference type="ARBA" id="ARBA00023015"/>
    </source>
</evidence>
<keyword evidence="5" id="KW-0539">Nucleus</keyword>
<comment type="subcellular location">
    <subcellularLocation>
        <location evidence="1">Nucleus</location>
    </subcellularLocation>
</comment>
<keyword evidence="3" id="KW-0238">DNA-binding</keyword>
<dbReference type="PROSITE" id="PS50066">
    <property type="entry name" value="MADS_BOX_2"/>
    <property type="match status" value="1"/>
</dbReference>
<keyword evidence="7" id="KW-1185">Reference proteome</keyword>
<dbReference type="PANTHER" id="PTHR11945">
    <property type="entry name" value="MADS BOX PROTEIN"/>
    <property type="match status" value="1"/>
</dbReference>
<keyword evidence="2" id="KW-0805">Transcription regulation</keyword>
<evidence type="ECO:0000256" key="4">
    <source>
        <dbReference type="ARBA" id="ARBA00023163"/>
    </source>
</evidence>
<dbReference type="Gene3D" id="3.40.1810.10">
    <property type="entry name" value="Transcription factor, MADS-box"/>
    <property type="match status" value="1"/>
</dbReference>